<gene>
    <name evidence="2" type="ORF">ACAM_1054</name>
</gene>
<dbReference type="STRING" id="1198449.ACAM_1054"/>
<feature type="domain" description="Fe/B12 periplasmic-binding" evidence="1">
    <location>
        <begin position="25"/>
        <end position="273"/>
    </location>
</feature>
<dbReference type="AlphaFoldDB" id="U3TEX9"/>
<evidence type="ECO:0000313" key="3">
    <source>
        <dbReference type="Proteomes" id="UP000016887"/>
    </source>
</evidence>
<dbReference type="InterPro" id="IPR002491">
    <property type="entry name" value="ABC_transptr_periplasmic_BD"/>
</dbReference>
<proteinExistence type="predicted"/>
<dbReference type="PANTHER" id="PTHR30535">
    <property type="entry name" value="VITAMIN B12-BINDING PROTEIN"/>
    <property type="match status" value="1"/>
</dbReference>
<keyword evidence="3" id="KW-1185">Reference proteome</keyword>
<dbReference type="eggNOG" id="arCOG04233">
    <property type="taxonomic scope" value="Archaea"/>
</dbReference>
<dbReference type="SUPFAM" id="SSF53807">
    <property type="entry name" value="Helical backbone' metal receptor"/>
    <property type="match status" value="1"/>
</dbReference>
<dbReference type="KEGG" id="acj:ACAM_1054"/>
<dbReference type="EMBL" id="AP012489">
    <property type="protein sequence ID" value="BAN90523.1"/>
    <property type="molecule type" value="Genomic_DNA"/>
</dbReference>
<reference evidence="2 3" key="1">
    <citation type="journal article" date="2013" name="Appl. Environ. Microbiol.">
        <title>Variation of the Virus-Related Elements within Syntenic Genomes of the Hyperthermophilic Archaeon Aeropyrum.</title>
        <authorList>
            <person name="Daifuku T."/>
            <person name="Yoshida T."/>
            <person name="Kitamura T."/>
            <person name="Kawaichi S."/>
            <person name="Inoue T."/>
            <person name="Nomura K."/>
            <person name="Yoshida Y."/>
            <person name="Kuno S."/>
            <person name="Sako Y."/>
        </authorList>
    </citation>
    <scope>NUCLEOTIDE SEQUENCE [LARGE SCALE GENOMIC DNA]</scope>
    <source>
        <strain evidence="2 3">SY1</strain>
    </source>
</reference>
<sequence>MEGVRVKLYSEVLNREVEVPETPQRIVSLSPAITETLYMLGLEDRVAGVSVYDHKPPKAREKPKVGSYYKVNMKLLDQLNPDLILVTTGAQRRVLEDLSSRYPVYPIPLPVSVSGIIDQVVQVGIVTGALEEASRLEAELARKASELRGAGGGLRVYYEVYLGGPVTAGAHTYISDAFRIAGVETPFIRDRTTWIYQPPAERINRFKPHFILYEYSAYAPTSAEKVKRELEERGVEIGGAELVLLEPDTLAHYGPSFIETMLSLLETLREKARAG</sequence>
<protein>
    <submittedName>
        <fullName evidence="2">ABC transporter substrate-binding protein</fullName>
    </submittedName>
</protein>
<dbReference type="CDD" id="cd01143">
    <property type="entry name" value="YvrC"/>
    <property type="match status" value="1"/>
</dbReference>
<accession>U3TEX9</accession>
<dbReference type="Pfam" id="PF01497">
    <property type="entry name" value="Peripla_BP_2"/>
    <property type="match status" value="1"/>
</dbReference>
<dbReference type="PANTHER" id="PTHR30535:SF34">
    <property type="entry name" value="MOLYBDATE-BINDING PROTEIN MOLA"/>
    <property type="match status" value="1"/>
</dbReference>
<evidence type="ECO:0000259" key="1">
    <source>
        <dbReference type="PROSITE" id="PS50983"/>
    </source>
</evidence>
<dbReference type="Proteomes" id="UP000016887">
    <property type="component" value="Chromosome"/>
</dbReference>
<evidence type="ECO:0000313" key="2">
    <source>
        <dbReference type="EMBL" id="BAN90523.1"/>
    </source>
</evidence>
<name>U3TEX9_9CREN</name>
<dbReference type="InterPro" id="IPR050902">
    <property type="entry name" value="ABC_Transporter_SBP"/>
</dbReference>
<dbReference type="Gene3D" id="3.40.50.1980">
    <property type="entry name" value="Nitrogenase molybdenum iron protein domain"/>
    <property type="match status" value="2"/>
</dbReference>
<dbReference type="PROSITE" id="PS50983">
    <property type="entry name" value="FE_B12_PBP"/>
    <property type="match status" value="1"/>
</dbReference>
<organism evidence="2 3">
    <name type="scientific">Aeropyrum camini SY1 = JCM 12091</name>
    <dbReference type="NCBI Taxonomy" id="1198449"/>
    <lineage>
        <taxon>Archaea</taxon>
        <taxon>Thermoproteota</taxon>
        <taxon>Thermoprotei</taxon>
        <taxon>Desulfurococcales</taxon>
        <taxon>Desulfurococcaceae</taxon>
        <taxon>Aeropyrum</taxon>
    </lineage>
</organism>